<proteinExistence type="predicted"/>
<keyword evidence="2" id="KW-0378">Hydrolase</keyword>
<evidence type="ECO:0000313" key="2">
    <source>
        <dbReference type="EMBL" id="MFD1030334.1"/>
    </source>
</evidence>
<sequence length="267" mass="30659">MWKWQAEGQAKAVIVLVHSAYEHHLRYGWQIEQWRSAGFHVVMGDLAGHGKSRSSDKPHMASFATYEKDIDEMLEAALLDELPVFIIAHGFGATLVMSYLSSVQQNIAGVVFTSPWLHLIKTPSKISSALSGLHKLAPNLKINHDLSIEDLTRNPDIIEVERDDELYRPIVTVKWYRELQDYMKSIAGGKVKFPDIPVFIHTGEKDLVTNIEVSKNWLKQQDLKEFSYKEWNGAFHDLFQEPEREDVFITTHLFLKNILRSLGYVVK</sequence>
<gene>
    <name evidence="2" type="ORF">ACFQ1X_02740</name>
</gene>
<dbReference type="RefSeq" id="WP_144838706.1">
    <property type="nucleotide sequence ID" value="NZ_JBHTKI010000006.1"/>
</dbReference>
<comment type="caution">
    <text evidence="2">The sequence shown here is derived from an EMBL/GenBank/DDBJ whole genome shotgun (WGS) entry which is preliminary data.</text>
</comment>
<dbReference type="GO" id="GO:0016787">
    <property type="term" value="F:hydrolase activity"/>
    <property type="evidence" value="ECO:0007669"/>
    <property type="project" value="UniProtKB-KW"/>
</dbReference>
<dbReference type="Pfam" id="PF12146">
    <property type="entry name" value="Hydrolase_4"/>
    <property type="match status" value="1"/>
</dbReference>
<evidence type="ECO:0000313" key="3">
    <source>
        <dbReference type="Proteomes" id="UP001597109"/>
    </source>
</evidence>
<dbReference type="Proteomes" id="UP001597109">
    <property type="component" value="Unassembled WGS sequence"/>
</dbReference>
<dbReference type="SUPFAM" id="SSF53474">
    <property type="entry name" value="alpha/beta-Hydrolases"/>
    <property type="match status" value="1"/>
</dbReference>
<dbReference type="InterPro" id="IPR051044">
    <property type="entry name" value="MAG_DAG_Lipase"/>
</dbReference>
<accession>A0ABW3L7J2</accession>
<name>A0ABW3L7J2_9BACL</name>
<organism evidence="2 3">
    <name type="scientific">Metaplanococcus flavidus</name>
    <dbReference type="NCBI Taxonomy" id="569883"/>
    <lineage>
        <taxon>Bacteria</taxon>
        <taxon>Bacillati</taxon>
        <taxon>Bacillota</taxon>
        <taxon>Bacilli</taxon>
        <taxon>Bacillales</taxon>
        <taxon>Caryophanaceae</taxon>
        <taxon>Metaplanococcus</taxon>
    </lineage>
</organism>
<dbReference type="Gene3D" id="3.40.50.1820">
    <property type="entry name" value="alpha/beta hydrolase"/>
    <property type="match status" value="1"/>
</dbReference>
<evidence type="ECO:0000259" key="1">
    <source>
        <dbReference type="Pfam" id="PF12146"/>
    </source>
</evidence>
<reference evidence="3" key="1">
    <citation type="journal article" date="2019" name="Int. J. Syst. Evol. Microbiol.">
        <title>The Global Catalogue of Microorganisms (GCM) 10K type strain sequencing project: providing services to taxonomists for standard genome sequencing and annotation.</title>
        <authorList>
            <consortium name="The Broad Institute Genomics Platform"/>
            <consortium name="The Broad Institute Genome Sequencing Center for Infectious Disease"/>
            <person name="Wu L."/>
            <person name="Ma J."/>
        </authorList>
    </citation>
    <scope>NUCLEOTIDE SEQUENCE [LARGE SCALE GENOMIC DNA]</scope>
    <source>
        <strain evidence="3">CCUG 56756</strain>
    </source>
</reference>
<protein>
    <submittedName>
        <fullName evidence="2">Alpha/beta fold hydrolase</fullName>
    </submittedName>
</protein>
<dbReference type="InterPro" id="IPR029058">
    <property type="entry name" value="AB_hydrolase_fold"/>
</dbReference>
<keyword evidence="3" id="KW-1185">Reference proteome</keyword>
<dbReference type="InterPro" id="IPR022742">
    <property type="entry name" value="Hydrolase_4"/>
</dbReference>
<feature type="domain" description="Serine aminopeptidase S33" evidence="1">
    <location>
        <begin position="9"/>
        <end position="243"/>
    </location>
</feature>
<dbReference type="EMBL" id="JBHTKI010000006">
    <property type="protein sequence ID" value="MFD1030334.1"/>
    <property type="molecule type" value="Genomic_DNA"/>
</dbReference>
<dbReference type="PANTHER" id="PTHR11614">
    <property type="entry name" value="PHOSPHOLIPASE-RELATED"/>
    <property type="match status" value="1"/>
</dbReference>